<feature type="region of interest" description="Disordered" evidence="1">
    <location>
        <begin position="43"/>
        <end position="78"/>
    </location>
</feature>
<proteinExistence type="predicted"/>
<name>A0A8K1C961_PYTOL</name>
<dbReference type="PANTHER" id="PTHR35796:SF3">
    <property type="entry name" value="BHLH DOMAIN-CONTAINING PROTEIN"/>
    <property type="match status" value="1"/>
</dbReference>
<reference evidence="2" key="1">
    <citation type="submission" date="2019-03" db="EMBL/GenBank/DDBJ databases">
        <title>Long read genome sequence of the mycoparasitic Pythium oligandrum ATCC 38472 isolated from sugarbeet rhizosphere.</title>
        <authorList>
            <person name="Gaulin E."/>
        </authorList>
    </citation>
    <scope>NUCLEOTIDE SEQUENCE</scope>
    <source>
        <strain evidence="2">ATCC 38472_TT</strain>
    </source>
</reference>
<keyword evidence="3" id="KW-1185">Reference proteome</keyword>
<dbReference type="AlphaFoldDB" id="A0A8K1C961"/>
<accession>A0A8K1C961</accession>
<sequence length="720" mass="81651">MTTMTTTRESDPIATPIDELAAALARVEESDFEALVSSVTLSSASSMSSSSSPNPNVPTSTSSWSLASEKEPIDAKKRKYTKKEELQYLRGTVKQLEARLAILQNGSSSRAGTTRCTPQTLSSSSSALDKMWARIAERQFQEREESERQNVHLRALVEEQLRLIQGLERLLSRKRSKNMSWSSGLPSRTFLDPLDDPVIEMNMDESIDDMLRAIDTILVDSRYNLNVDEPFLETGFTVDMSNLPTLETLDARWFPCSYQAAADALWGVWSSSEKSSLHTTHSLVVHATEDRICRVLDGEFNLHVCTVPFRAKLIARRIVQADRIIILSIMLIDPIEKNGETHSGVYFRERGWAIFHTPPTASNIPSDVPVACRQNYILTTPELLTPGDVNAVGQLTNSLVHMTTLRLNRNNQCLENRLLARIDKLRYKKLESSERENARLRGLVEDQLRLIRGLERMLMKKRTKVMLWYAGRGPRSVAGEFVDPMEDPELEKEMERGVEDMLGDVDRIFADPRYTTDWEEPLHLAGFTANENDLPIVETLDARLFPFPYEAAADTLWAIWTNTNKPTLHNFHRFDVEATDVRVRRVIEGEFNFKGRQVPFRAKLIARRLVHADRIVIPAMLLIDPMHMNGEKHSGVFLRERAWNVFHAAPKDENIPSDIPVACRKSYSLTTPKLFDCDDSHTVGRLTNSLICTTSMRLSMNNEAMEDRLVASFDKLGLSD</sequence>
<organism evidence="2 3">
    <name type="scientific">Pythium oligandrum</name>
    <name type="common">Mycoparasitic fungus</name>
    <dbReference type="NCBI Taxonomy" id="41045"/>
    <lineage>
        <taxon>Eukaryota</taxon>
        <taxon>Sar</taxon>
        <taxon>Stramenopiles</taxon>
        <taxon>Oomycota</taxon>
        <taxon>Peronosporomycetes</taxon>
        <taxon>Pythiales</taxon>
        <taxon>Pythiaceae</taxon>
        <taxon>Pythium</taxon>
    </lineage>
</organism>
<evidence type="ECO:0000313" key="3">
    <source>
        <dbReference type="Proteomes" id="UP000794436"/>
    </source>
</evidence>
<dbReference type="OrthoDB" id="106293at2759"/>
<feature type="compositionally biased region" description="Low complexity" evidence="1">
    <location>
        <begin position="43"/>
        <end position="65"/>
    </location>
</feature>
<evidence type="ECO:0000313" key="2">
    <source>
        <dbReference type="EMBL" id="TMW58257.1"/>
    </source>
</evidence>
<evidence type="ECO:0000256" key="1">
    <source>
        <dbReference type="SAM" id="MobiDB-lite"/>
    </source>
</evidence>
<dbReference type="EMBL" id="SPLM01000112">
    <property type="protein sequence ID" value="TMW58257.1"/>
    <property type="molecule type" value="Genomic_DNA"/>
</dbReference>
<dbReference type="Proteomes" id="UP000794436">
    <property type="component" value="Unassembled WGS sequence"/>
</dbReference>
<gene>
    <name evidence="2" type="ORF">Poli38472_011845</name>
</gene>
<protein>
    <submittedName>
        <fullName evidence="2">Uncharacterized protein</fullName>
    </submittedName>
</protein>
<comment type="caution">
    <text evidence="2">The sequence shown here is derived from an EMBL/GenBank/DDBJ whole genome shotgun (WGS) entry which is preliminary data.</text>
</comment>
<dbReference type="PANTHER" id="PTHR35796">
    <property type="entry name" value="HYPOTHETICAL CYTOSOLIC PROTEIN"/>
    <property type="match status" value="1"/>
</dbReference>